<evidence type="ECO:0000256" key="7">
    <source>
        <dbReference type="PROSITE-ProRule" id="PRU01240"/>
    </source>
</evidence>
<keyword evidence="5" id="KW-0378">Hydrolase</keyword>
<keyword evidence="3 11" id="KW-0645">Protease</keyword>
<feature type="domain" description="Subtilisin-like protease fibronectin type-III" evidence="10">
    <location>
        <begin position="257"/>
        <end position="349"/>
    </location>
</feature>
<dbReference type="GO" id="GO:0005576">
    <property type="term" value="C:extracellular region"/>
    <property type="evidence" value="ECO:0007669"/>
    <property type="project" value="UniProtKB-SubCell"/>
</dbReference>
<organism evidence="11">
    <name type="scientific">Rhizophora mucronata</name>
    <name type="common">Asiatic mangrove</name>
    <dbReference type="NCBI Taxonomy" id="61149"/>
    <lineage>
        <taxon>Eukaryota</taxon>
        <taxon>Viridiplantae</taxon>
        <taxon>Streptophyta</taxon>
        <taxon>Embryophyta</taxon>
        <taxon>Tracheophyta</taxon>
        <taxon>Spermatophyta</taxon>
        <taxon>Magnoliopsida</taxon>
        <taxon>eudicotyledons</taxon>
        <taxon>Gunneridae</taxon>
        <taxon>Pentapetalae</taxon>
        <taxon>rosids</taxon>
        <taxon>fabids</taxon>
        <taxon>Malpighiales</taxon>
        <taxon>Rhizophoraceae</taxon>
        <taxon>Rhizophora</taxon>
    </lineage>
</organism>
<dbReference type="Pfam" id="PF17766">
    <property type="entry name" value="fn3_6"/>
    <property type="match status" value="1"/>
</dbReference>
<dbReference type="PROSITE" id="PS00138">
    <property type="entry name" value="SUBTILASE_SER"/>
    <property type="match status" value="1"/>
</dbReference>
<dbReference type="InterPro" id="IPR036852">
    <property type="entry name" value="Peptidase_S8/S53_dom_sf"/>
</dbReference>
<dbReference type="PROSITE" id="PS51892">
    <property type="entry name" value="SUBTILASE"/>
    <property type="match status" value="1"/>
</dbReference>
<evidence type="ECO:0000313" key="11">
    <source>
        <dbReference type="EMBL" id="MBW83547.1"/>
    </source>
</evidence>
<dbReference type="SUPFAM" id="SSF52743">
    <property type="entry name" value="Subtilisin-like"/>
    <property type="match status" value="1"/>
</dbReference>
<reference evidence="11" key="1">
    <citation type="submission" date="2018-02" db="EMBL/GenBank/DDBJ databases">
        <title>Rhizophora mucronata_Transcriptome.</title>
        <authorList>
            <person name="Meera S.P."/>
            <person name="Sreeshan A."/>
            <person name="Augustine A."/>
        </authorList>
    </citation>
    <scope>NUCLEOTIDE SEQUENCE</scope>
    <source>
        <tissue evidence="11">Leaf</tissue>
    </source>
</reference>
<evidence type="ECO:0000259" key="10">
    <source>
        <dbReference type="Pfam" id="PF17766"/>
    </source>
</evidence>
<keyword evidence="4 8" id="KW-0732">Signal</keyword>
<dbReference type="GO" id="GO:0006508">
    <property type="term" value="P:proteolysis"/>
    <property type="evidence" value="ECO:0007669"/>
    <property type="project" value="UniProtKB-KW"/>
</dbReference>
<dbReference type="PANTHER" id="PTHR10795">
    <property type="entry name" value="PROPROTEIN CONVERTASE SUBTILISIN/KEXIN"/>
    <property type="match status" value="1"/>
</dbReference>
<evidence type="ECO:0000256" key="3">
    <source>
        <dbReference type="ARBA" id="ARBA00022670"/>
    </source>
</evidence>
<name>A0A2P2IQR3_RHIMU</name>
<evidence type="ECO:0000256" key="4">
    <source>
        <dbReference type="ARBA" id="ARBA00022729"/>
    </source>
</evidence>
<comment type="caution">
    <text evidence="7">Lacks conserved residue(s) required for the propagation of feature annotation.</text>
</comment>
<feature type="chain" id="PRO_5015199773" evidence="8">
    <location>
        <begin position="23"/>
        <end position="352"/>
    </location>
</feature>
<dbReference type="InterPro" id="IPR041469">
    <property type="entry name" value="Subtilisin-like_FN3"/>
</dbReference>
<dbReference type="AlphaFoldDB" id="A0A2P2IQR3"/>
<protein>
    <submittedName>
        <fullName evidence="11">Subtilisin-like protease SBT5.4</fullName>
    </submittedName>
</protein>
<dbReference type="FunFam" id="2.60.40.2310:FF:000001">
    <property type="entry name" value="Subtilisin-like protease SBT1.5"/>
    <property type="match status" value="1"/>
</dbReference>
<sequence>MLNQMGMMSWLNLICSLPRTLLSPIVKQFITTSIIPSNFGFCFSSPCVTCLFDIQNDKTCVFDAYFNRNPVASMSPIQTEIGIEPNPVMADFSSRGPCSIEPSILKPDITAPGVDVIAAFTQAAAPTPLEFDNRRVPFTAMSGTSMSGPHVAGIVGLLKAIHPDWSPAAIKSAIMTTAKTRANNRKPILDEKGNLATPFAYGAGHVDPKYAADPGLVYDLTVDEYLNFLCSHGYTPREMQAFSEGTYVCPKNFSLADFNYPSITVLNIKTPVAVTRRLKNVGPPSTYRARVKAPAAVSAVVEPATLTFTKTGEEQTFKVAFKPNEMINSYIFGQLTWSDGVHFVRSPLVMKG</sequence>
<feature type="signal peptide" evidence="8">
    <location>
        <begin position="1"/>
        <end position="22"/>
    </location>
</feature>
<proteinExistence type="inferred from homology"/>
<dbReference type="Gene3D" id="3.50.30.30">
    <property type="match status" value="1"/>
</dbReference>
<dbReference type="Gene3D" id="2.60.40.2310">
    <property type="match status" value="1"/>
</dbReference>
<dbReference type="InterPro" id="IPR000209">
    <property type="entry name" value="Peptidase_S8/S53_dom"/>
</dbReference>
<dbReference type="EMBL" id="GGEC01003064">
    <property type="protein sequence ID" value="MBW83547.1"/>
    <property type="molecule type" value="Transcribed_RNA"/>
</dbReference>
<dbReference type="Pfam" id="PF00082">
    <property type="entry name" value="Peptidase_S8"/>
    <property type="match status" value="1"/>
</dbReference>
<comment type="similarity">
    <text evidence="2 7">Belongs to the peptidase S8 family.</text>
</comment>
<feature type="domain" description="Peptidase S8/S53" evidence="9">
    <location>
        <begin position="85"/>
        <end position="204"/>
    </location>
</feature>
<evidence type="ECO:0000256" key="8">
    <source>
        <dbReference type="SAM" id="SignalP"/>
    </source>
</evidence>
<dbReference type="InterPro" id="IPR045051">
    <property type="entry name" value="SBT"/>
</dbReference>
<evidence type="ECO:0000256" key="2">
    <source>
        <dbReference type="ARBA" id="ARBA00011073"/>
    </source>
</evidence>
<evidence type="ECO:0000256" key="5">
    <source>
        <dbReference type="ARBA" id="ARBA00022801"/>
    </source>
</evidence>
<evidence type="ECO:0000259" key="9">
    <source>
        <dbReference type="Pfam" id="PF00082"/>
    </source>
</evidence>
<dbReference type="InterPro" id="IPR023828">
    <property type="entry name" value="Peptidase_S8_Ser-AS"/>
</dbReference>
<keyword evidence="6" id="KW-0720">Serine protease</keyword>
<comment type="subcellular location">
    <subcellularLocation>
        <location evidence="1">Secreted</location>
    </subcellularLocation>
</comment>
<evidence type="ECO:0000256" key="6">
    <source>
        <dbReference type="ARBA" id="ARBA00022825"/>
    </source>
</evidence>
<evidence type="ECO:0000256" key="1">
    <source>
        <dbReference type="ARBA" id="ARBA00004613"/>
    </source>
</evidence>
<dbReference type="GO" id="GO:0004252">
    <property type="term" value="F:serine-type endopeptidase activity"/>
    <property type="evidence" value="ECO:0007669"/>
    <property type="project" value="InterPro"/>
</dbReference>
<dbReference type="Gene3D" id="3.40.50.200">
    <property type="entry name" value="Peptidase S8/S53 domain"/>
    <property type="match status" value="1"/>
</dbReference>
<accession>A0A2P2IQR3</accession>